<evidence type="ECO:0000313" key="4">
    <source>
        <dbReference type="Proteomes" id="UP001150569"/>
    </source>
</evidence>
<proteinExistence type="predicted"/>
<feature type="region of interest" description="Disordered" evidence="1">
    <location>
        <begin position="15"/>
        <end position="41"/>
    </location>
</feature>
<evidence type="ECO:0000256" key="1">
    <source>
        <dbReference type="SAM" id="MobiDB-lite"/>
    </source>
</evidence>
<protein>
    <submittedName>
        <fullName evidence="3">Acetyl-coenzyme-A carboxylase</fullName>
    </submittedName>
</protein>
<dbReference type="EMBL" id="JANBPT010002050">
    <property type="protein sequence ID" value="KAJ1903935.1"/>
    <property type="molecule type" value="Genomic_DNA"/>
</dbReference>
<name>A0A9W7ZKX3_9FUNG</name>
<dbReference type="InterPro" id="IPR049076">
    <property type="entry name" value="ACCA"/>
</dbReference>
<dbReference type="AlphaFoldDB" id="A0A9W7ZKX3"/>
<organism evidence="3 4">
    <name type="scientific">Tieghemiomyces parasiticus</name>
    <dbReference type="NCBI Taxonomy" id="78921"/>
    <lineage>
        <taxon>Eukaryota</taxon>
        <taxon>Fungi</taxon>
        <taxon>Fungi incertae sedis</taxon>
        <taxon>Zoopagomycota</taxon>
        <taxon>Kickxellomycotina</taxon>
        <taxon>Dimargaritomycetes</taxon>
        <taxon>Dimargaritales</taxon>
        <taxon>Dimargaritaceae</taxon>
        <taxon>Tieghemiomyces</taxon>
    </lineage>
</organism>
<dbReference type="Gene3D" id="3.90.226.10">
    <property type="entry name" value="2-enoyl-CoA Hydratase, Chain A, domain 1"/>
    <property type="match status" value="1"/>
</dbReference>
<dbReference type="GO" id="GO:0006633">
    <property type="term" value="P:fatty acid biosynthetic process"/>
    <property type="evidence" value="ECO:0007669"/>
    <property type="project" value="TreeGrafter"/>
</dbReference>
<dbReference type="InterPro" id="IPR034733">
    <property type="entry name" value="AcCoA_carboxyl_beta"/>
</dbReference>
<accession>A0A9W7ZKX3</accession>
<dbReference type="SUPFAM" id="SSF52096">
    <property type="entry name" value="ClpP/crotonase"/>
    <property type="match status" value="1"/>
</dbReference>
<reference evidence="3" key="1">
    <citation type="submission" date="2022-07" db="EMBL/GenBank/DDBJ databases">
        <title>Phylogenomic reconstructions and comparative analyses of Kickxellomycotina fungi.</title>
        <authorList>
            <person name="Reynolds N.K."/>
            <person name="Stajich J.E."/>
            <person name="Barry K."/>
            <person name="Grigoriev I.V."/>
            <person name="Crous P."/>
            <person name="Smith M.E."/>
        </authorList>
    </citation>
    <scope>NUCLEOTIDE SEQUENCE</scope>
    <source>
        <strain evidence="3">RSA 861</strain>
    </source>
</reference>
<evidence type="ECO:0000313" key="3">
    <source>
        <dbReference type="EMBL" id="KAJ1903935.1"/>
    </source>
</evidence>
<dbReference type="Pfam" id="PF01039">
    <property type="entry name" value="Carboxyl_trans"/>
    <property type="match status" value="1"/>
</dbReference>
<comment type="caution">
    <text evidence="3">The sequence shown here is derived from an EMBL/GenBank/DDBJ whole genome shotgun (WGS) entry which is preliminary data.</text>
</comment>
<dbReference type="GO" id="GO:0005739">
    <property type="term" value="C:mitochondrion"/>
    <property type="evidence" value="ECO:0007669"/>
    <property type="project" value="TreeGrafter"/>
</dbReference>
<gene>
    <name evidence="3" type="primary">ACC1_2</name>
    <name evidence="3" type="ORF">IWQ60_012516</name>
</gene>
<evidence type="ECO:0000259" key="2">
    <source>
        <dbReference type="Pfam" id="PF01039"/>
    </source>
</evidence>
<dbReference type="Proteomes" id="UP001150569">
    <property type="component" value="Unassembled WGS sequence"/>
</dbReference>
<dbReference type="InterPro" id="IPR029045">
    <property type="entry name" value="ClpP/crotonase-like_dom_sf"/>
</dbReference>
<dbReference type="PANTHER" id="PTHR45728">
    <property type="entry name" value="ACETYL-COA CARBOXYLASE, ISOFORM A"/>
    <property type="match status" value="1"/>
</dbReference>
<dbReference type="GO" id="GO:0003989">
    <property type="term" value="F:acetyl-CoA carboxylase activity"/>
    <property type="evidence" value="ECO:0007669"/>
    <property type="project" value="InterPro"/>
</dbReference>
<sequence length="232" mass="26566">MDRLDETCRDAKARLDADEQLTKASTGGDSDSDRSGVLTESDRTDLKATLEARQKQLLPVYSQIALHFAELHDTPGRMQAKGTITRVLDWPEARRYFYWRTLRRVQEEHARRAIVKAEPTADRPRQSALLAQWFYEDHPNLPRPECDAGSSQSWTTDHDEAVAQWFQTRHDAIESRVQVLESEHRQAQVANLVAQNSDDFFAGVKTWLLSLEGDDRRAALKQLDSALLSHRE</sequence>
<keyword evidence="4" id="KW-1185">Reference proteome</keyword>
<dbReference type="OrthoDB" id="5408443at2759"/>
<feature type="domain" description="Acetyl-coenzyme A carboxylase carboxyl transferase subunit beta" evidence="2">
    <location>
        <begin position="36"/>
        <end position="104"/>
    </location>
</feature>
<dbReference type="PANTHER" id="PTHR45728:SF3">
    <property type="entry name" value="ACETYL-COA CARBOXYLASE"/>
    <property type="match status" value="1"/>
</dbReference>